<dbReference type="Gene3D" id="1.10.10.10">
    <property type="entry name" value="Winged helix-like DNA-binding domain superfamily/Winged helix DNA-binding domain"/>
    <property type="match status" value="2"/>
</dbReference>
<gene>
    <name evidence="3" type="primary">repA</name>
</gene>
<dbReference type="EMBL" id="KY978631">
    <property type="protein sequence ID" value="ASS84895.1"/>
    <property type="molecule type" value="Genomic_DNA"/>
</dbReference>
<dbReference type="Pfam" id="PF21205">
    <property type="entry name" value="Rep3_C"/>
    <property type="match status" value="1"/>
</dbReference>
<reference evidence="3" key="1">
    <citation type="submission" date="2019-05" db="EMBL/GenBank/DDBJ databases">
        <title>Complete sequence of plasmid p447-IMP harbouring the metallo-beta-lactamase gene blaIMP-8.</title>
        <authorList>
            <person name="Zhan Z."/>
            <person name="Feng J."/>
            <person name="Jiang X."/>
            <person name="Liang Q."/>
            <person name="Liang L."/>
            <person name="Yuan M."/>
            <person name="Fang H."/>
            <person name="Li P."/>
            <person name="Zhou D."/>
        </authorList>
    </citation>
    <scope>NUCLEOTIDE SEQUENCE</scope>
    <source>
        <strain evidence="3">447</strain>
        <plasmid evidence="3">p447-IMP</plasmid>
    </source>
</reference>
<sequence length="242" mass="28449">MTVRQGKLVLKKRPLYQANVLTQARDGLTRDQRRLFYLMLDSISTQGWPENGVFRIDHLFYSQVYNLSEKEAREDIRRAMADFKGKEVTLYESWEGGVSVMREMSWITSRWTSEERGIYQIKINPDLREFMEPFAHDLPFTMYRLEQVSRVPSKYSMKLLEALSQFKTTGFFAIRLEDLRVRWELPASYEKWSLLKARVLDPALADVRKIEEFRSVTMMEKREGAGKNGKVTGVSFSFTIDK</sequence>
<dbReference type="GO" id="GO:0003887">
    <property type="term" value="F:DNA-directed DNA polymerase activity"/>
    <property type="evidence" value="ECO:0007669"/>
    <property type="project" value="InterPro"/>
</dbReference>
<dbReference type="InterPro" id="IPR000525">
    <property type="entry name" value="Initiator_Rep_WH1"/>
</dbReference>
<dbReference type="SUPFAM" id="SSF46785">
    <property type="entry name" value="Winged helix' DNA-binding domain"/>
    <property type="match status" value="2"/>
</dbReference>
<keyword evidence="3" id="KW-0614">Plasmid</keyword>
<geneLocation type="plasmid" evidence="3">
    <name>p447-IMP</name>
</geneLocation>
<protein>
    <submittedName>
        <fullName evidence="3">Replication initiation protein RepA</fullName>
    </submittedName>
</protein>
<proteinExistence type="inferred from homology"/>
<dbReference type="InterPro" id="IPR036390">
    <property type="entry name" value="WH_DNA-bd_sf"/>
</dbReference>
<organism evidence="3">
    <name type="scientific">Klebsiella pneumoniae</name>
    <dbReference type="NCBI Taxonomy" id="573"/>
    <lineage>
        <taxon>Bacteria</taxon>
        <taxon>Pseudomonadati</taxon>
        <taxon>Pseudomonadota</taxon>
        <taxon>Gammaproteobacteria</taxon>
        <taxon>Enterobacterales</taxon>
        <taxon>Enterobacteriaceae</taxon>
        <taxon>Klebsiella/Raoultella group</taxon>
        <taxon>Klebsiella</taxon>
        <taxon>Klebsiella pneumoniae complex</taxon>
    </lineage>
</organism>
<dbReference type="AlphaFoldDB" id="A0A223DQA9"/>
<accession>A0A223DQA9</accession>
<dbReference type="RefSeq" id="WP_172690085.1">
    <property type="nucleotide sequence ID" value="NZ_KY978631.1"/>
</dbReference>
<dbReference type="GO" id="GO:0006270">
    <property type="term" value="P:DNA replication initiation"/>
    <property type="evidence" value="ECO:0007669"/>
    <property type="project" value="InterPro"/>
</dbReference>
<evidence type="ECO:0000313" key="3">
    <source>
        <dbReference type="EMBL" id="ASS84895.1"/>
    </source>
</evidence>
<comment type="similarity">
    <text evidence="1">Belongs to the initiator RepB protein family.</text>
</comment>
<feature type="domain" description="Initiator Rep protein WH1" evidence="2">
    <location>
        <begin position="16"/>
        <end position="163"/>
    </location>
</feature>
<name>A0A223DQA9_KLEPN</name>
<dbReference type="InterPro" id="IPR036388">
    <property type="entry name" value="WH-like_DNA-bd_sf"/>
</dbReference>
<evidence type="ECO:0000256" key="1">
    <source>
        <dbReference type="ARBA" id="ARBA00038283"/>
    </source>
</evidence>
<dbReference type="Pfam" id="PF01051">
    <property type="entry name" value="Rep3_N"/>
    <property type="match status" value="1"/>
</dbReference>
<evidence type="ECO:0000259" key="2">
    <source>
        <dbReference type="Pfam" id="PF01051"/>
    </source>
</evidence>